<accession>A0A238H932</accession>
<proteinExistence type="predicted"/>
<evidence type="ECO:0000313" key="1">
    <source>
        <dbReference type="EMBL" id="SMG01585.1"/>
    </source>
</evidence>
<reference evidence="1 2" key="1">
    <citation type="submission" date="2017-04" db="EMBL/GenBank/DDBJ databases">
        <authorList>
            <person name="Afonso C.L."/>
            <person name="Miller P.J."/>
            <person name="Scott M.A."/>
            <person name="Spackman E."/>
            <person name="Goraichik I."/>
            <person name="Dimitrov K.M."/>
            <person name="Suarez D.L."/>
            <person name="Swayne D.E."/>
        </authorList>
    </citation>
    <scope>NUCLEOTIDE SEQUENCE [LARGE SCALE GENOMIC DNA]</scope>
    <source>
        <strain evidence="1">LMG 28154</strain>
    </source>
</reference>
<dbReference type="EMBL" id="FXAN01000077">
    <property type="protein sequence ID" value="SMG01585.1"/>
    <property type="molecule type" value="Genomic_DNA"/>
</dbReference>
<evidence type="ECO:0000313" key="2">
    <source>
        <dbReference type="Proteomes" id="UP000198460"/>
    </source>
</evidence>
<gene>
    <name evidence="1" type="ORF">BSIN_4467</name>
</gene>
<name>A0A238H932_9BURK</name>
<dbReference type="Proteomes" id="UP000198460">
    <property type="component" value="Unassembled WGS sequence"/>
</dbReference>
<sequence length="53" mass="5354">MLEKLTRSFRFFGRLAAGGAIVGVAIVAAGLAAGADKLRGAATRQPRAPADAD</sequence>
<organism evidence="1 2">
    <name type="scientific">Burkholderia singularis</name>
    <dbReference type="NCBI Taxonomy" id="1503053"/>
    <lineage>
        <taxon>Bacteria</taxon>
        <taxon>Pseudomonadati</taxon>
        <taxon>Pseudomonadota</taxon>
        <taxon>Betaproteobacteria</taxon>
        <taxon>Burkholderiales</taxon>
        <taxon>Burkholderiaceae</taxon>
        <taxon>Burkholderia</taxon>
        <taxon>pseudomallei group</taxon>
    </lineage>
</organism>
<protein>
    <submittedName>
        <fullName evidence="1">Uncharacterized protein</fullName>
    </submittedName>
</protein>
<dbReference type="AlphaFoldDB" id="A0A238H932"/>